<comment type="caution">
    <text evidence="7">The sequence shown here is derived from an EMBL/GenBank/DDBJ whole genome shotgun (WGS) entry which is preliminary data.</text>
</comment>
<gene>
    <name evidence="7" type="primary">rex_20</name>
    <name evidence="7" type="ORF">SDC9_73804</name>
</gene>
<evidence type="ECO:0000256" key="3">
    <source>
        <dbReference type="ARBA" id="ARBA00023015"/>
    </source>
</evidence>
<evidence type="ECO:0000259" key="6">
    <source>
        <dbReference type="SMART" id="SM00881"/>
    </source>
</evidence>
<dbReference type="GO" id="GO:0051775">
    <property type="term" value="P:response to redox state"/>
    <property type="evidence" value="ECO:0007669"/>
    <property type="project" value="InterPro"/>
</dbReference>
<dbReference type="InterPro" id="IPR036390">
    <property type="entry name" value="WH_DNA-bd_sf"/>
</dbReference>
<evidence type="ECO:0000256" key="2">
    <source>
        <dbReference type="ARBA" id="ARBA00022491"/>
    </source>
</evidence>
<dbReference type="SUPFAM" id="SSF51735">
    <property type="entry name" value="NAD(P)-binding Rossmann-fold domains"/>
    <property type="match status" value="1"/>
</dbReference>
<dbReference type="AlphaFoldDB" id="A0A644YMG2"/>
<evidence type="ECO:0000256" key="1">
    <source>
        <dbReference type="ARBA" id="ARBA00022490"/>
    </source>
</evidence>
<keyword evidence="2" id="KW-0678">Repressor</keyword>
<feature type="domain" description="CoA-binding" evidence="6">
    <location>
        <begin position="84"/>
        <end position="184"/>
    </location>
</feature>
<dbReference type="EMBL" id="VSSQ01004955">
    <property type="protein sequence ID" value="MPM27294.1"/>
    <property type="molecule type" value="Genomic_DNA"/>
</dbReference>
<dbReference type="InterPro" id="IPR003781">
    <property type="entry name" value="CoA-bd"/>
</dbReference>
<keyword evidence="5" id="KW-0804">Transcription</keyword>
<protein>
    <submittedName>
        <fullName evidence="7">Redox-sensing transcriptional repressor Rex</fullName>
    </submittedName>
</protein>
<dbReference type="InterPro" id="IPR036388">
    <property type="entry name" value="WH-like_DNA-bd_sf"/>
</dbReference>
<dbReference type="NCBIfam" id="NF003996">
    <property type="entry name" value="PRK05472.2-5"/>
    <property type="match status" value="1"/>
</dbReference>
<dbReference type="PANTHER" id="PTHR35786:SF1">
    <property type="entry name" value="REDOX-SENSING TRANSCRIPTIONAL REPRESSOR REX 1"/>
    <property type="match status" value="1"/>
</dbReference>
<evidence type="ECO:0000313" key="7">
    <source>
        <dbReference type="EMBL" id="MPM27294.1"/>
    </source>
</evidence>
<dbReference type="Pfam" id="PF06971">
    <property type="entry name" value="Put_DNA-bind_N"/>
    <property type="match status" value="1"/>
</dbReference>
<dbReference type="GO" id="GO:0045892">
    <property type="term" value="P:negative regulation of DNA-templated transcription"/>
    <property type="evidence" value="ECO:0007669"/>
    <property type="project" value="InterPro"/>
</dbReference>
<dbReference type="NCBIfam" id="NF003995">
    <property type="entry name" value="PRK05472.2-4"/>
    <property type="match status" value="1"/>
</dbReference>
<dbReference type="SMART" id="SM00881">
    <property type="entry name" value="CoA_binding"/>
    <property type="match status" value="1"/>
</dbReference>
<name>A0A644YMG2_9ZZZZ</name>
<evidence type="ECO:0000256" key="5">
    <source>
        <dbReference type="ARBA" id="ARBA00023163"/>
    </source>
</evidence>
<dbReference type="SUPFAM" id="SSF46785">
    <property type="entry name" value="Winged helix' DNA-binding domain"/>
    <property type="match status" value="1"/>
</dbReference>
<keyword evidence="1" id="KW-0963">Cytoplasm</keyword>
<dbReference type="PANTHER" id="PTHR35786">
    <property type="entry name" value="REDOX-SENSING TRANSCRIPTIONAL REPRESSOR REX"/>
    <property type="match status" value="1"/>
</dbReference>
<dbReference type="NCBIfam" id="NF003994">
    <property type="entry name" value="PRK05472.2-3"/>
    <property type="match status" value="1"/>
</dbReference>
<proteinExistence type="inferred from homology"/>
<sequence length="219" mass="23139">MPKETPVSISRQALQRMPYYLQSLRAALDSGAEIISAPTVASQLGLNEVQVRKDFASVSNIAGKPKTGFQTRELIAAIESCLGYDNSNEAVLVGAGSLGRALLSYRGFEAYGLSIVAAFDVDPNLSGGEISGKQVLPMSKLPSICQSMNIHIGIITVPASQAQAVCDALVGSGVLAIWNFAPMHLNTPEGILVQNENMAASLAVLSKHLSERLESGLKK</sequence>
<dbReference type="Gene3D" id="3.40.50.720">
    <property type="entry name" value="NAD(P)-binding Rossmann-like Domain"/>
    <property type="match status" value="1"/>
</dbReference>
<keyword evidence="3" id="KW-0805">Transcription regulation</keyword>
<evidence type="ECO:0000256" key="4">
    <source>
        <dbReference type="ARBA" id="ARBA00023125"/>
    </source>
</evidence>
<dbReference type="GO" id="GO:0003677">
    <property type="term" value="F:DNA binding"/>
    <property type="evidence" value="ECO:0007669"/>
    <property type="project" value="UniProtKB-KW"/>
</dbReference>
<keyword evidence="4" id="KW-0238">DNA-binding</keyword>
<dbReference type="Gene3D" id="1.10.10.10">
    <property type="entry name" value="Winged helix-like DNA-binding domain superfamily/Winged helix DNA-binding domain"/>
    <property type="match status" value="1"/>
</dbReference>
<accession>A0A644YMG2</accession>
<dbReference type="InterPro" id="IPR022876">
    <property type="entry name" value="Tscrpt_rep_Rex"/>
</dbReference>
<dbReference type="HAMAP" id="MF_01131">
    <property type="entry name" value="Rex"/>
    <property type="match status" value="1"/>
</dbReference>
<dbReference type="InterPro" id="IPR009718">
    <property type="entry name" value="Rex_DNA-bd_C_dom"/>
</dbReference>
<organism evidence="7">
    <name type="scientific">bioreactor metagenome</name>
    <dbReference type="NCBI Taxonomy" id="1076179"/>
    <lineage>
        <taxon>unclassified sequences</taxon>
        <taxon>metagenomes</taxon>
        <taxon>ecological metagenomes</taxon>
    </lineage>
</organism>
<dbReference type="Pfam" id="PF02629">
    <property type="entry name" value="CoA_binding"/>
    <property type="match status" value="1"/>
</dbReference>
<reference evidence="7" key="1">
    <citation type="submission" date="2019-08" db="EMBL/GenBank/DDBJ databases">
        <authorList>
            <person name="Kucharzyk K."/>
            <person name="Murdoch R.W."/>
            <person name="Higgins S."/>
            <person name="Loffler F."/>
        </authorList>
    </citation>
    <scope>NUCLEOTIDE SEQUENCE</scope>
</reference>
<dbReference type="InterPro" id="IPR036291">
    <property type="entry name" value="NAD(P)-bd_dom_sf"/>
</dbReference>